<evidence type="ECO:0000256" key="14">
    <source>
        <dbReference type="RuleBase" id="RU003357"/>
    </source>
</evidence>
<dbReference type="InterPro" id="IPR000531">
    <property type="entry name" value="Beta-barrel_TonB"/>
</dbReference>
<dbReference type="InterPro" id="IPR012910">
    <property type="entry name" value="Plug_dom"/>
</dbReference>
<dbReference type="GO" id="GO:0006826">
    <property type="term" value="P:iron ion transport"/>
    <property type="evidence" value="ECO:0007669"/>
    <property type="project" value="UniProtKB-KW"/>
</dbReference>
<keyword evidence="6 15" id="KW-0732">Signal</keyword>
<reference evidence="18 19" key="1">
    <citation type="submission" date="2019-09" db="EMBL/GenBank/DDBJ databases">
        <authorList>
            <person name="Li Y."/>
        </authorList>
    </citation>
    <scope>NUCLEOTIDE SEQUENCE [LARGE SCALE GENOMIC DNA]</scope>
    <source>
        <strain evidence="18 19">L3-3HA</strain>
    </source>
</reference>
<keyword evidence="11 12" id="KW-0998">Cell outer membrane</keyword>
<dbReference type="InterPro" id="IPR039426">
    <property type="entry name" value="TonB-dep_rcpt-like"/>
</dbReference>
<evidence type="ECO:0000256" key="13">
    <source>
        <dbReference type="PROSITE-ProRule" id="PRU10144"/>
    </source>
</evidence>
<feature type="signal peptide" evidence="15">
    <location>
        <begin position="1"/>
        <end position="30"/>
    </location>
</feature>
<evidence type="ECO:0000313" key="18">
    <source>
        <dbReference type="EMBL" id="KAA8996655.1"/>
    </source>
</evidence>
<evidence type="ECO:0000256" key="3">
    <source>
        <dbReference type="ARBA" id="ARBA00022452"/>
    </source>
</evidence>
<keyword evidence="8" id="KW-0406">Ion transport</keyword>
<organism evidence="18 19">
    <name type="scientific">Affinibrenneria salicis</name>
    <dbReference type="NCBI Taxonomy" id="2590031"/>
    <lineage>
        <taxon>Bacteria</taxon>
        <taxon>Pseudomonadati</taxon>
        <taxon>Pseudomonadota</taxon>
        <taxon>Gammaproteobacteria</taxon>
        <taxon>Enterobacterales</taxon>
        <taxon>Pectobacteriaceae</taxon>
        <taxon>Affinibrenneria</taxon>
    </lineage>
</organism>
<proteinExistence type="inferred from homology"/>
<keyword evidence="9 14" id="KW-0798">TonB box</keyword>
<gene>
    <name evidence="18" type="ORF">FJU30_20835</name>
</gene>
<comment type="similarity">
    <text evidence="12 14">Belongs to the TonB-dependent receptor family.</text>
</comment>
<dbReference type="Gene3D" id="2.40.170.20">
    <property type="entry name" value="TonB-dependent receptor, beta-barrel domain"/>
    <property type="match status" value="1"/>
</dbReference>
<dbReference type="RefSeq" id="WP_150436900.1">
    <property type="nucleotide sequence ID" value="NZ_VYKJ01000013.1"/>
</dbReference>
<feature type="chain" id="PRO_5023938889" evidence="15">
    <location>
        <begin position="31"/>
        <end position="698"/>
    </location>
</feature>
<protein>
    <submittedName>
        <fullName evidence="18">TonB-dependent receptor plug domain-containing protein</fullName>
    </submittedName>
</protein>
<evidence type="ECO:0000256" key="6">
    <source>
        <dbReference type="ARBA" id="ARBA00022729"/>
    </source>
</evidence>
<name>A0A5J5FTJ7_9GAMM</name>
<comment type="caution">
    <text evidence="18">The sequence shown here is derived from an EMBL/GenBank/DDBJ whole genome shotgun (WGS) entry which is preliminary data.</text>
</comment>
<dbReference type="PROSITE" id="PS01156">
    <property type="entry name" value="TONB_DEPENDENT_REC_2"/>
    <property type="match status" value="1"/>
</dbReference>
<keyword evidence="5 12" id="KW-0812">Transmembrane</keyword>
<evidence type="ECO:0000256" key="10">
    <source>
        <dbReference type="ARBA" id="ARBA00023136"/>
    </source>
</evidence>
<dbReference type="InterPro" id="IPR010917">
    <property type="entry name" value="TonB_rcpt_CS"/>
</dbReference>
<dbReference type="PROSITE" id="PS52016">
    <property type="entry name" value="TONB_DEPENDENT_REC_3"/>
    <property type="match status" value="1"/>
</dbReference>
<evidence type="ECO:0000259" key="16">
    <source>
        <dbReference type="Pfam" id="PF00593"/>
    </source>
</evidence>
<dbReference type="OrthoDB" id="9760620at2"/>
<evidence type="ECO:0000256" key="11">
    <source>
        <dbReference type="ARBA" id="ARBA00023237"/>
    </source>
</evidence>
<evidence type="ECO:0000313" key="19">
    <source>
        <dbReference type="Proteomes" id="UP000335415"/>
    </source>
</evidence>
<evidence type="ECO:0000256" key="4">
    <source>
        <dbReference type="ARBA" id="ARBA00022496"/>
    </source>
</evidence>
<keyword evidence="3 12" id="KW-1134">Transmembrane beta strand</keyword>
<sequence length="698" mass="77304">MMQNGLHFSLRPMPLSVGILLSALAGTVMADESKSHTRTDKNTANNANSSTDIVVTANEPQETATFSTPAAISTVKGKTLEREGIQHLSDVAQRLPNVYLSDFLNGPGTIIIRGQGHHDEEADVASVKAQIDGVPLPLTSMVGGLYDLEQIEVQRGPENLLYGENSTGGMLVMRSRDPEFRFGGSVQTEYGSGNRRRLMTSLNVPLSTLNDVYDSTALRITAGRELANGYIDNTRLGRDDTAGWRSSFARLKLLHYDTEGGEWRFALHHMDRKGGSDLFSSQALARRHETTESDSGINNIKYTLFSGEYLRPLDENTAIKASLGASAIEWNYWTPVSLFGATNGYDMKTKGYNADTRIERTASDDSPFDWMAGLHVAITDLDRPYLYDYTPYFRSATTSQVDGLTTAAFGEAGWHFAPDWRLAAGLRMSRDSRKLEWSSDQNGYVQSLNKKVIDNVWLPQITLEYRPDEQQFTWLKLARGYKPSGFNVYATSASTAEAAYKPEYANYAELGYRVKDAQNLWGFGAVAFYSRIRNQQVVLEGLGGAHMTANAGRSHAQGAELETSFRPFSQLELRGSVGYVKTVYDEYTSGGTNYAGMQFMAAPKVTYSLGARWMPTENWESGISVSHISSVYLPTSYLKDDGYTLVDANVSWRHKDWTIGVFGKNLTDTKYLTRSISSGDLVVAGPPRTFGLQLAYDF</sequence>
<dbReference type="InterPro" id="IPR036942">
    <property type="entry name" value="Beta-barrel_TonB_sf"/>
</dbReference>
<evidence type="ECO:0000256" key="9">
    <source>
        <dbReference type="ARBA" id="ARBA00023077"/>
    </source>
</evidence>
<keyword evidence="19" id="KW-1185">Reference proteome</keyword>
<feature type="short sequence motif" description="TonB C-terminal box" evidence="13">
    <location>
        <begin position="681"/>
        <end position="698"/>
    </location>
</feature>
<keyword evidence="4" id="KW-0410">Iron transport</keyword>
<evidence type="ECO:0000256" key="8">
    <source>
        <dbReference type="ARBA" id="ARBA00023065"/>
    </source>
</evidence>
<comment type="subcellular location">
    <subcellularLocation>
        <location evidence="1 12">Cell outer membrane</location>
        <topology evidence="1 12">Multi-pass membrane protein</topology>
    </subcellularLocation>
</comment>
<keyword evidence="18" id="KW-0675">Receptor</keyword>
<dbReference type="PANTHER" id="PTHR32552">
    <property type="entry name" value="FERRICHROME IRON RECEPTOR-RELATED"/>
    <property type="match status" value="1"/>
</dbReference>
<dbReference type="GO" id="GO:0009279">
    <property type="term" value="C:cell outer membrane"/>
    <property type="evidence" value="ECO:0007669"/>
    <property type="project" value="UniProtKB-SubCell"/>
</dbReference>
<evidence type="ECO:0000256" key="15">
    <source>
        <dbReference type="SAM" id="SignalP"/>
    </source>
</evidence>
<dbReference type="Pfam" id="PF07715">
    <property type="entry name" value="Plug"/>
    <property type="match status" value="1"/>
</dbReference>
<keyword evidence="2 12" id="KW-0813">Transport</keyword>
<evidence type="ECO:0000256" key="12">
    <source>
        <dbReference type="PROSITE-ProRule" id="PRU01360"/>
    </source>
</evidence>
<feature type="domain" description="TonB-dependent receptor plug" evidence="17">
    <location>
        <begin position="67"/>
        <end position="169"/>
    </location>
</feature>
<evidence type="ECO:0000259" key="17">
    <source>
        <dbReference type="Pfam" id="PF07715"/>
    </source>
</evidence>
<evidence type="ECO:0000256" key="5">
    <source>
        <dbReference type="ARBA" id="ARBA00022692"/>
    </source>
</evidence>
<dbReference type="SUPFAM" id="SSF56935">
    <property type="entry name" value="Porins"/>
    <property type="match status" value="1"/>
</dbReference>
<dbReference type="EMBL" id="VYKJ01000013">
    <property type="protein sequence ID" value="KAA8996655.1"/>
    <property type="molecule type" value="Genomic_DNA"/>
</dbReference>
<keyword evidence="10 12" id="KW-0472">Membrane</keyword>
<dbReference type="Proteomes" id="UP000335415">
    <property type="component" value="Unassembled WGS sequence"/>
</dbReference>
<evidence type="ECO:0000256" key="1">
    <source>
        <dbReference type="ARBA" id="ARBA00004571"/>
    </source>
</evidence>
<dbReference type="AlphaFoldDB" id="A0A5J5FTJ7"/>
<evidence type="ECO:0000256" key="7">
    <source>
        <dbReference type="ARBA" id="ARBA00023004"/>
    </source>
</evidence>
<dbReference type="Pfam" id="PF00593">
    <property type="entry name" value="TonB_dep_Rec_b-barrel"/>
    <property type="match status" value="1"/>
</dbReference>
<feature type="domain" description="TonB-dependent receptor-like beta-barrel" evidence="16">
    <location>
        <begin position="261"/>
        <end position="666"/>
    </location>
</feature>
<keyword evidence="7" id="KW-0408">Iron</keyword>
<evidence type="ECO:0000256" key="2">
    <source>
        <dbReference type="ARBA" id="ARBA00022448"/>
    </source>
</evidence>
<dbReference type="PANTHER" id="PTHR32552:SF81">
    <property type="entry name" value="TONB-DEPENDENT OUTER MEMBRANE RECEPTOR"/>
    <property type="match status" value="1"/>
</dbReference>
<accession>A0A5J5FTJ7</accession>